<feature type="domain" description="SsuA/THI5-like" evidence="13">
    <location>
        <begin position="39"/>
        <end position="246"/>
    </location>
</feature>
<keyword evidence="5" id="KW-0808">Transferase</keyword>
<evidence type="ECO:0000256" key="6">
    <source>
        <dbReference type="ARBA" id="ARBA00022723"/>
    </source>
</evidence>
<keyword evidence="8" id="KW-0784">Thiamine biosynthesis</keyword>
<dbReference type="Pfam" id="PF09084">
    <property type="entry name" value="NMT1"/>
    <property type="match status" value="1"/>
</dbReference>
<sequence length="341" mass="37361">MLKTLTAALLASFALAGSALAQETTIKFTLGWKTQGSDAAFFVARDKGYYKAEGLNVVIDQGEGSGATVTRIMGGAYDAGFGDVNAIIQNAAAKPGENPVMVYMIWNRPPFAISSKKTTGIAKPKDLEGKTLGGSQGTPTTRLLEVFARKNGVDMSKIKLSNMAPNLQEPLLIKGEIDGALIFNITSYFNLLLNRQDPQKDFNWLMFGDYGLDLYSNGLMVSQKLLKENPKAVAGLVRATNKAMLEIGKDQNLGMKGVMNFDNLVDEKIEKQRLQYSFSELIVSPEMKEIGVGDTKDDRMARAIGIIVEGYQLARTPKPEEIFSRQFLPPKGERELVYTPN</sequence>
<feature type="signal peptide" evidence="12">
    <location>
        <begin position="1"/>
        <end position="21"/>
    </location>
</feature>
<keyword evidence="9" id="KW-0408">Iron</keyword>
<organism evidence="14 15">
    <name type="scientific">Bosea rubneri</name>
    <dbReference type="NCBI Taxonomy" id="3075434"/>
    <lineage>
        <taxon>Bacteria</taxon>
        <taxon>Pseudomonadati</taxon>
        <taxon>Pseudomonadota</taxon>
        <taxon>Alphaproteobacteria</taxon>
        <taxon>Hyphomicrobiales</taxon>
        <taxon>Boseaceae</taxon>
        <taxon>Bosea</taxon>
    </lineage>
</organism>
<evidence type="ECO:0000256" key="5">
    <source>
        <dbReference type="ARBA" id="ARBA00022679"/>
    </source>
</evidence>
<dbReference type="PANTHER" id="PTHR31528:SF1">
    <property type="entry name" value="4-AMINO-5-HYDROXYMETHYL-2-METHYLPYRIMIDINE PHOSPHATE SYNTHASE THI11-RELATED"/>
    <property type="match status" value="1"/>
</dbReference>
<evidence type="ECO:0000256" key="7">
    <source>
        <dbReference type="ARBA" id="ARBA00022898"/>
    </source>
</evidence>
<feature type="chain" id="PRO_5047101395" description="Thiamine pyrimidine synthase" evidence="12">
    <location>
        <begin position="22"/>
        <end position="341"/>
    </location>
</feature>
<comment type="similarity">
    <text evidence="3">Belongs to the NMT1/THI5 family.</text>
</comment>
<evidence type="ECO:0000256" key="12">
    <source>
        <dbReference type="SAM" id="SignalP"/>
    </source>
</evidence>
<evidence type="ECO:0000256" key="2">
    <source>
        <dbReference type="ARBA" id="ARBA00004948"/>
    </source>
</evidence>
<evidence type="ECO:0000256" key="3">
    <source>
        <dbReference type="ARBA" id="ARBA00009406"/>
    </source>
</evidence>
<evidence type="ECO:0000256" key="9">
    <source>
        <dbReference type="ARBA" id="ARBA00023004"/>
    </source>
</evidence>
<evidence type="ECO:0000256" key="4">
    <source>
        <dbReference type="ARBA" id="ARBA00011738"/>
    </source>
</evidence>
<dbReference type="InterPro" id="IPR027939">
    <property type="entry name" value="NMT1/THI5"/>
</dbReference>
<dbReference type="EMBL" id="JAWDID010000022">
    <property type="protein sequence ID" value="MDU0341277.1"/>
    <property type="molecule type" value="Genomic_DNA"/>
</dbReference>
<proteinExistence type="inferred from homology"/>
<comment type="pathway">
    <text evidence="2">Cofactor biosynthesis; thiamine diphosphate biosynthesis.</text>
</comment>
<reference evidence="14 15" key="1">
    <citation type="submission" date="2023-09" db="EMBL/GenBank/DDBJ databases">
        <title>Whole genome shotgun sequencing (WGS) of Bosea sp. ZW T0_25, isolated from stored onions (Allium cepa).</title>
        <authorList>
            <person name="Stoll D.A."/>
            <person name="Huch M."/>
        </authorList>
    </citation>
    <scope>NUCLEOTIDE SEQUENCE [LARGE SCALE GENOMIC DNA]</scope>
    <source>
        <strain evidence="14 15">ZW T0_25</strain>
    </source>
</reference>
<gene>
    <name evidence="14" type="ORF">RKE40_15365</name>
</gene>
<comment type="subunit">
    <text evidence="4">Homodimer.</text>
</comment>
<dbReference type="Gene3D" id="3.40.190.10">
    <property type="entry name" value="Periplasmic binding protein-like II"/>
    <property type="match status" value="2"/>
</dbReference>
<comment type="function">
    <text evidence="1">Responsible for the formation of the pyrimidine heterocycle in the thiamine biosynthesis pathway. Catalyzes the formation of hydroxymethylpyrimidine phosphate (HMP-P) from histidine and pyridoxal phosphate (PLP). The protein uses PLP and the active site histidine to form HMP-P, generating an inactive enzyme. The enzyme can only undergo a single turnover, which suggests it is a suicide enzyme.</text>
</comment>
<accession>A0ABU3SA44</accession>
<dbReference type="RefSeq" id="WP_316019106.1">
    <property type="nucleotide sequence ID" value="NZ_JAWDID010000022.1"/>
</dbReference>
<keyword evidence="12" id="KW-0732">Signal</keyword>
<keyword evidence="6" id="KW-0479">Metal-binding</keyword>
<evidence type="ECO:0000256" key="10">
    <source>
        <dbReference type="ARBA" id="ARBA00033171"/>
    </source>
</evidence>
<dbReference type="PANTHER" id="PTHR31528">
    <property type="entry name" value="4-AMINO-5-HYDROXYMETHYL-2-METHYLPYRIMIDINE PHOSPHATE SYNTHASE THI11-RELATED"/>
    <property type="match status" value="1"/>
</dbReference>
<dbReference type="Proteomes" id="UP001254257">
    <property type="component" value="Unassembled WGS sequence"/>
</dbReference>
<keyword evidence="15" id="KW-1185">Reference proteome</keyword>
<evidence type="ECO:0000313" key="15">
    <source>
        <dbReference type="Proteomes" id="UP001254257"/>
    </source>
</evidence>
<evidence type="ECO:0000256" key="8">
    <source>
        <dbReference type="ARBA" id="ARBA00022977"/>
    </source>
</evidence>
<comment type="caution">
    <text evidence="14">The sequence shown here is derived from an EMBL/GenBank/DDBJ whole genome shotgun (WGS) entry which is preliminary data.</text>
</comment>
<evidence type="ECO:0000256" key="1">
    <source>
        <dbReference type="ARBA" id="ARBA00003469"/>
    </source>
</evidence>
<evidence type="ECO:0000313" key="14">
    <source>
        <dbReference type="EMBL" id="MDU0341277.1"/>
    </source>
</evidence>
<evidence type="ECO:0000256" key="11">
    <source>
        <dbReference type="ARBA" id="ARBA00048179"/>
    </source>
</evidence>
<protein>
    <recommendedName>
        <fullName evidence="10">Thiamine pyrimidine synthase</fullName>
    </recommendedName>
</protein>
<comment type="catalytic activity">
    <reaction evidence="11">
        <text>N(6)-(pyridoxal phosphate)-L-lysyl-[4-amino-5-hydroxymethyl-2-methylpyrimidine phosphate synthase] + L-histidyl-[4-amino-5-hydroxymethyl-2-methylpyrimidine phosphate synthase] + 2 Fe(3+) + 4 H2O = L-lysyl-[4-amino-5-hydroxymethyl-2-methylpyrimidine phosphate synthase] + (2S)-2-amino-5-hydroxy-4-oxopentanoyl-[4-amino-5-hydroxymethyl-2-methylpyrimidine phosphate synthase] + 4-amino-2-methyl-5-(phosphooxymethyl)pyrimidine + 3-oxopropanoate + 2 Fe(2+) + 2 H(+)</text>
        <dbReference type="Rhea" id="RHEA:65756"/>
        <dbReference type="Rhea" id="RHEA-COMP:16892"/>
        <dbReference type="Rhea" id="RHEA-COMP:16893"/>
        <dbReference type="Rhea" id="RHEA-COMP:16894"/>
        <dbReference type="Rhea" id="RHEA-COMP:16895"/>
        <dbReference type="ChEBI" id="CHEBI:15377"/>
        <dbReference type="ChEBI" id="CHEBI:15378"/>
        <dbReference type="ChEBI" id="CHEBI:29033"/>
        <dbReference type="ChEBI" id="CHEBI:29034"/>
        <dbReference type="ChEBI" id="CHEBI:29969"/>
        <dbReference type="ChEBI" id="CHEBI:29979"/>
        <dbReference type="ChEBI" id="CHEBI:33190"/>
        <dbReference type="ChEBI" id="CHEBI:58354"/>
        <dbReference type="ChEBI" id="CHEBI:143915"/>
        <dbReference type="ChEBI" id="CHEBI:157692"/>
    </reaction>
    <physiologicalReaction direction="left-to-right" evidence="11">
        <dbReference type="Rhea" id="RHEA:65757"/>
    </physiologicalReaction>
</comment>
<keyword evidence="7" id="KW-0663">Pyridoxal phosphate</keyword>
<dbReference type="InterPro" id="IPR015168">
    <property type="entry name" value="SsuA/THI5"/>
</dbReference>
<evidence type="ECO:0000259" key="13">
    <source>
        <dbReference type="Pfam" id="PF09084"/>
    </source>
</evidence>
<dbReference type="SUPFAM" id="SSF53850">
    <property type="entry name" value="Periplasmic binding protein-like II"/>
    <property type="match status" value="1"/>
</dbReference>
<name>A0ABU3SA44_9HYPH</name>